<comment type="cofactor">
    <cofactor evidence="6">
        <name>FAD</name>
        <dbReference type="ChEBI" id="CHEBI:57692"/>
    </cofactor>
    <text evidence="6">Binds 1 FAD per subunit.</text>
</comment>
<evidence type="ECO:0000256" key="4">
    <source>
        <dbReference type="ARBA" id="ARBA00022827"/>
    </source>
</evidence>
<dbReference type="PRINTS" id="PR00147">
    <property type="entry name" value="DNAPHOTLYASE"/>
</dbReference>
<feature type="binding site" evidence="6">
    <location>
        <begin position="393"/>
        <end position="395"/>
    </location>
    <ligand>
        <name>FAD</name>
        <dbReference type="ChEBI" id="CHEBI:57692"/>
    </ligand>
</feature>
<dbReference type="Gene3D" id="1.10.579.10">
    <property type="entry name" value="DNA Cyclobutane Dipyrimidine Photolyase, subunit A, domain 3"/>
    <property type="match status" value="1"/>
</dbReference>
<evidence type="ECO:0000256" key="3">
    <source>
        <dbReference type="ARBA" id="ARBA00022630"/>
    </source>
</evidence>
<dbReference type="PANTHER" id="PTHR11455:SF9">
    <property type="entry name" value="CRYPTOCHROME CIRCADIAN CLOCK 5 ISOFORM X1"/>
    <property type="match status" value="1"/>
</dbReference>
<dbReference type="SUPFAM" id="SSF48173">
    <property type="entry name" value="Cryptochrome/photolyase FAD-binding domain"/>
    <property type="match status" value="1"/>
</dbReference>
<comment type="similarity">
    <text evidence="2">Belongs to the DNA photolyase class-1 family.</text>
</comment>
<dbReference type="Gene3D" id="3.40.50.620">
    <property type="entry name" value="HUPs"/>
    <property type="match status" value="1"/>
</dbReference>
<keyword evidence="4 6" id="KW-0274">FAD</keyword>
<feature type="site" description="Electron transfer via tryptophanyl radical" evidence="7">
    <location>
        <position position="403"/>
    </location>
</feature>
<dbReference type="InterPro" id="IPR036155">
    <property type="entry name" value="Crypto/Photolyase_N_sf"/>
</dbReference>
<dbReference type="PROSITE" id="PS51645">
    <property type="entry name" value="PHR_CRY_ALPHA_BETA"/>
    <property type="match status" value="1"/>
</dbReference>
<evidence type="ECO:0000256" key="8">
    <source>
        <dbReference type="RuleBase" id="RU004182"/>
    </source>
</evidence>
<dbReference type="InterPro" id="IPR014729">
    <property type="entry name" value="Rossmann-like_a/b/a_fold"/>
</dbReference>
<dbReference type="EMBL" id="MTSD02000003">
    <property type="protein sequence ID" value="OOV87182.1"/>
    <property type="molecule type" value="Genomic_DNA"/>
</dbReference>
<dbReference type="GO" id="GO:0003904">
    <property type="term" value="F:deoxyribodipyrimidine photo-lyase activity"/>
    <property type="evidence" value="ECO:0007669"/>
    <property type="project" value="TreeGrafter"/>
</dbReference>
<evidence type="ECO:0000313" key="10">
    <source>
        <dbReference type="EMBL" id="OOV87182.1"/>
    </source>
</evidence>
<dbReference type="GO" id="GO:0006139">
    <property type="term" value="P:nucleobase-containing compound metabolic process"/>
    <property type="evidence" value="ECO:0007669"/>
    <property type="project" value="UniProtKB-ARBA"/>
</dbReference>
<reference evidence="10" key="1">
    <citation type="submission" date="2017-02" db="EMBL/GenBank/DDBJ databases">
        <title>Draft Genome Sequence of the Salt Water Bacterium Oceanospirillum linum ATCC 11336.</title>
        <authorList>
            <person name="Trachtenberg A.M."/>
            <person name="Carney J.G."/>
            <person name="Linnane J.D."/>
            <person name="Rheaume B.A."/>
            <person name="Pitts N.L."/>
            <person name="Mykles D.L."/>
            <person name="Maclea K.S."/>
        </authorList>
    </citation>
    <scope>NUCLEOTIDE SEQUENCE [LARGE SCALE GENOMIC DNA]</scope>
    <source>
        <strain evidence="10">ATCC 11336</strain>
    </source>
</reference>
<feature type="site" description="Electron transfer via tryptophanyl radical" evidence="7">
    <location>
        <position position="327"/>
    </location>
</feature>
<comment type="similarity">
    <text evidence="8">Belongs to the DNA photolyase family.</text>
</comment>
<dbReference type="STRING" id="966.BTA35_0209305"/>
<feature type="domain" description="Photolyase/cryptochrome alpha/beta" evidence="9">
    <location>
        <begin position="1"/>
        <end position="138"/>
    </location>
</feature>
<comment type="caution">
    <text evidence="10">The sequence shown here is derived from an EMBL/GenBank/DDBJ whole genome shotgun (WGS) entry which is preliminary data.</text>
</comment>
<dbReference type="Gene3D" id="1.25.40.80">
    <property type="match status" value="1"/>
</dbReference>
<keyword evidence="11" id="KW-1185">Reference proteome</keyword>
<dbReference type="InterPro" id="IPR036134">
    <property type="entry name" value="Crypto/Photolyase_FAD-like_sf"/>
</dbReference>
<dbReference type="InterPro" id="IPR018394">
    <property type="entry name" value="DNA_photolyase_1_CS_C"/>
</dbReference>
<evidence type="ECO:0000259" key="9">
    <source>
        <dbReference type="PROSITE" id="PS51645"/>
    </source>
</evidence>
<dbReference type="Proteomes" id="UP000190064">
    <property type="component" value="Unassembled WGS sequence"/>
</dbReference>
<dbReference type="InterPro" id="IPR006050">
    <property type="entry name" value="DNA_photolyase_N"/>
</dbReference>
<keyword evidence="3 6" id="KW-0285">Flavoprotein</keyword>
<organism evidence="10 11">
    <name type="scientific">Oceanospirillum linum</name>
    <dbReference type="NCBI Taxonomy" id="966"/>
    <lineage>
        <taxon>Bacteria</taxon>
        <taxon>Pseudomonadati</taxon>
        <taxon>Pseudomonadota</taxon>
        <taxon>Gammaproteobacteria</taxon>
        <taxon>Oceanospirillales</taxon>
        <taxon>Oceanospirillaceae</taxon>
        <taxon>Oceanospirillum</taxon>
    </lineage>
</organism>
<feature type="binding site" evidence="6">
    <location>
        <position position="241"/>
    </location>
    <ligand>
        <name>FAD</name>
        <dbReference type="ChEBI" id="CHEBI:57692"/>
    </ligand>
</feature>
<dbReference type="GO" id="GO:0006950">
    <property type="term" value="P:response to stress"/>
    <property type="evidence" value="ECO:0007669"/>
    <property type="project" value="UniProtKB-ARBA"/>
</dbReference>
<dbReference type="SUPFAM" id="SSF52425">
    <property type="entry name" value="Cryptochrome/photolyase, N-terminal domain"/>
    <property type="match status" value="1"/>
</dbReference>
<evidence type="ECO:0000256" key="2">
    <source>
        <dbReference type="ARBA" id="ARBA00005862"/>
    </source>
</evidence>
<feature type="site" description="Electron transfer via tryptophanyl radical" evidence="7">
    <location>
        <position position="380"/>
    </location>
</feature>
<protein>
    <recommendedName>
        <fullName evidence="9">Photolyase/cryptochrome alpha/beta domain-containing protein</fullName>
    </recommendedName>
</protein>
<gene>
    <name evidence="10" type="ORF">BTA35_0209305</name>
</gene>
<dbReference type="InterPro" id="IPR002081">
    <property type="entry name" value="Cryptochrome/DNA_photolyase_1"/>
</dbReference>
<accession>A0A1T1HBI9</accession>
<dbReference type="PANTHER" id="PTHR11455">
    <property type="entry name" value="CRYPTOCHROME"/>
    <property type="match status" value="1"/>
</dbReference>
<dbReference type="RefSeq" id="WP_078319537.1">
    <property type="nucleotide sequence ID" value="NZ_FXTS01000003.1"/>
</dbReference>
<name>A0A1T1HBI9_OCELI</name>
<feature type="binding site" evidence="6">
    <location>
        <position position="292"/>
    </location>
    <ligand>
        <name>FAD</name>
        <dbReference type="ChEBI" id="CHEBI:57692"/>
    </ligand>
</feature>
<evidence type="ECO:0000256" key="7">
    <source>
        <dbReference type="PIRSR" id="PIRSR602081-2"/>
    </source>
</evidence>
<evidence type="ECO:0000256" key="6">
    <source>
        <dbReference type="PIRSR" id="PIRSR602081-1"/>
    </source>
</evidence>
<comment type="cofactor">
    <cofactor evidence="1">
        <name>(6R)-5,10-methylene-5,6,7,8-tetrahydrofolate</name>
        <dbReference type="ChEBI" id="CHEBI:15636"/>
    </cofactor>
</comment>
<dbReference type="GO" id="GO:0003677">
    <property type="term" value="F:DNA binding"/>
    <property type="evidence" value="ECO:0007669"/>
    <property type="project" value="TreeGrafter"/>
</dbReference>
<sequence>MAQLVWFRSDLRVHDNPALFTACQQAQQEGTDVIACFLRPLEQWQSHNWGQNRIRYTERCLLDLKEELEALHIPLICQDVATFAGQIPALLQLCQRLNCHQIFANEEPELNERQRDQQLIAQAEPAGIHCQLFHDQSLLPLGSVLKNDGTPYRVYTPFRKQAQQMIAQQPVQTFPAPAPVISDPQQSLQLKIDSLSLDQPDLVIFQPQNYSDDPIQQRWPATEKEAFHQLELFCGQPINRYKTQRDFPADAKGTSLLSPMLAAGKLSVKSCWQAAEQIRLSDPAAAESASTWQGELLWRDFYRHLLVLYPELSRNQPFKKETSNIQWRNAPDDLQRWQEGKTGFPLVDAAMRQLKETGWMHNRLRMLTAVFLSKYLLIDWHEGERWFMQHLVDADLASNNGGWQWAASTGTDAVPYFRLLSPYRQAERFDAQGEFIARFVPELAKLPAKQRIQPKGYVQGYPNPVADLKEGKERMMAAFKAVKSESSAS</sequence>
<feature type="binding site" evidence="6">
    <location>
        <begin position="295"/>
        <end position="302"/>
    </location>
    <ligand>
        <name>FAD</name>
        <dbReference type="ChEBI" id="CHEBI:57692"/>
    </ligand>
</feature>
<dbReference type="AlphaFoldDB" id="A0A1T1HBI9"/>
<keyword evidence="5 8" id="KW-0157">Chromophore</keyword>
<dbReference type="PROSITE" id="PS00394">
    <property type="entry name" value="DNA_PHOTOLYASES_1_1"/>
    <property type="match status" value="1"/>
</dbReference>
<dbReference type="InterPro" id="IPR005101">
    <property type="entry name" value="Cryptochr/Photolyase_FAD-bd"/>
</dbReference>
<dbReference type="Pfam" id="PF00875">
    <property type="entry name" value="DNA_photolyase"/>
    <property type="match status" value="1"/>
</dbReference>
<evidence type="ECO:0000256" key="1">
    <source>
        <dbReference type="ARBA" id="ARBA00001932"/>
    </source>
</evidence>
<dbReference type="Pfam" id="PF03441">
    <property type="entry name" value="FAD_binding_7"/>
    <property type="match status" value="1"/>
</dbReference>
<feature type="binding site" evidence="6">
    <location>
        <begin position="254"/>
        <end position="258"/>
    </location>
    <ligand>
        <name>FAD</name>
        <dbReference type="ChEBI" id="CHEBI:57692"/>
    </ligand>
</feature>
<proteinExistence type="inferred from homology"/>
<evidence type="ECO:0000256" key="5">
    <source>
        <dbReference type="ARBA" id="ARBA00022991"/>
    </source>
</evidence>
<dbReference type="GO" id="GO:0071949">
    <property type="term" value="F:FAD binding"/>
    <property type="evidence" value="ECO:0007669"/>
    <property type="project" value="TreeGrafter"/>
</dbReference>
<dbReference type="GO" id="GO:0009416">
    <property type="term" value="P:response to light stimulus"/>
    <property type="evidence" value="ECO:0007669"/>
    <property type="project" value="TreeGrafter"/>
</dbReference>
<evidence type="ECO:0000313" key="11">
    <source>
        <dbReference type="Proteomes" id="UP000190064"/>
    </source>
</evidence>